<dbReference type="Proteomes" id="UP000641646">
    <property type="component" value="Unassembled WGS sequence"/>
</dbReference>
<evidence type="ECO:0000313" key="1">
    <source>
        <dbReference type="EMBL" id="MBD2180093.1"/>
    </source>
</evidence>
<comment type="caution">
    <text evidence="1">The sequence shown here is derived from an EMBL/GenBank/DDBJ whole genome shotgun (WGS) entry which is preliminary data.</text>
</comment>
<dbReference type="EMBL" id="JACJPW010000005">
    <property type="protein sequence ID" value="MBD2180093.1"/>
    <property type="molecule type" value="Genomic_DNA"/>
</dbReference>
<evidence type="ECO:0000313" key="2">
    <source>
        <dbReference type="Proteomes" id="UP000641646"/>
    </source>
</evidence>
<protein>
    <submittedName>
        <fullName evidence="1">Uncharacterized protein</fullName>
    </submittedName>
</protein>
<gene>
    <name evidence="1" type="ORF">H6G03_03005</name>
</gene>
<sequence>MLNFPILTLHAAIETRLVRRTDRMMRVSDFGFWILREVGVLDAMSSTWGDPKIGMAPLPVTMPTFAREDFRLAGQRSEGALNSDKFFDDYP</sequence>
<organism evidence="1 2">
    <name type="scientific">Aerosakkonema funiforme FACHB-1375</name>
    <dbReference type="NCBI Taxonomy" id="2949571"/>
    <lineage>
        <taxon>Bacteria</taxon>
        <taxon>Bacillati</taxon>
        <taxon>Cyanobacteriota</taxon>
        <taxon>Cyanophyceae</taxon>
        <taxon>Oscillatoriophycideae</taxon>
        <taxon>Aerosakkonematales</taxon>
        <taxon>Aerosakkonemataceae</taxon>
        <taxon>Aerosakkonema</taxon>
    </lineage>
</organism>
<dbReference type="RefSeq" id="WP_190461947.1">
    <property type="nucleotide sequence ID" value="NZ_JACJPW010000005.1"/>
</dbReference>
<keyword evidence="2" id="KW-1185">Reference proteome</keyword>
<reference evidence="1" key="2">
    <citation type="submission" date="2020-08" db="EMBL/GenBank/DDBJ databases">
        <authorList>
            <person name="Chen M."/>
            <person name="Teng W."/>
            <person name="Zhao L."/>
            <person name="Hu C."/>
            <person name="Zhou Y."/>
            <person name="Han B."/>
            <person name="Song L."/>
            <person name="Shu W."/>
        </authorList>
    </citation>
    <scope>NUCLEOTIDE SEQUENCE</scope>
    <source>
        <strain evidence="1">FACHB-1375</strain>
    </source>
</reference>
<reference evidence="1" key="1">
    <citation type="journal article" date="2015" name="ISME J.">
        <title>Draft Genome Sequence of Streptomyces incarnatus NRRL8089, which Produces the Nucleoside Antibiotic Sinefungin.</title>
        <authorList>
            <person name="Oshima K."/>
            <person name="Hattori M."/>
            <person name="Shimizu H."/>
            <person name="Fukuda K."/>
            <person name="Nemoto M."/>
            <person name="Inagaki K."/>
            <person name="Tamura T."/>
        </authorList>
    </citation>
    <scope>NUCLEOTIDE SEQUENCE</scope>
    <source>
        <strain evidence="1">FACHB-1375</strain>
    </source>
</reference>
<accession>A0A926VB21</accession>
<dbReference type="AlphaFoldDB" id="A0A926VB21"/>
<proteinExistence type="predicted"/>
<name>A0A926VB21_9CYAN</name>